<organism evidence="1 2">
    <name type="scientific">Prauserella halophila</name>
    <dbReference type="NCBI Taxonomy" id="185641"/>
    <lineage>
        <taxon>Bacteria</taxon>
        <taxon>Bacillati</taxon>
        <taxon>Actinomycetota</taxon>
        <taxon>Actinomycetes</taxon>
        <taxon>Pseudonocardiales</taxon>
        <taxon>Pseudonocardiaceae</taxon>
        <taxon>Prauserella</taxon>
    </lineage>
</organism>
<dbReference type="RefSeq" id="WP_253865792.1">
    <property type="nucleotide sequence ID" value="NZ_BAAALN010000016.1"/>
</dbReference>
<evidence type="ECO:0000313" key="2">
    <source>
        <dbReference type="Proteomes" id="UP001500653"/>
    </source>
</evidence>
<reference evidence="1 2" key="1">
    <citation type="journal article" date="2019" name="Int. J. Syst. Evol. Microbiol.">
        <title>The Global Catalogue of Microorganisms (GCM) 10K type strain sequencing project: providing services to taxonomists for standard genome sequencing and annotation.</title>
        <authorList>
            <consortium name="The Broad Institute Genomics Platform"/>
            <consortium name="The Broad Institute Genome Sequencing Center for Infectious Disease"/>
            <person name="Wu L."/>
            <person name="Ma J."/>
        </authorList>
    </citation>
    <scope>NUCLEOTIDE SEQUENCE [LARGE SCALE GENOMIC DNA]</scope>
    <source>
        <strain evidence="1 2">JCM 13023</strain>
    </source>
</reference>
<comment type="caution">
    <text evidence="1">The sequence shown here is derived from an EMBL/GenBank/DDBJ whole genome shotgun (WGS) entry which is preliminary data.</text>
</comment>
<dbReference type="InterPro" id="IPR042099">
    <property type="entry name" value="ANL_N_sf"/>
</dbReference>
<dbReference type="Proteomes" id="UP001500653">
    <property type="component" value="Unassembled WGS sequence"/>
</dbReference>
<dbReference type="SUPFAM" id="SSF56801">
    <property type="entry name" value="Acetyl-CoA synthetase-like"/>
    <property type="match status" value="1"/>
</dbReference>
<proteinExistence type="predicted"/>
<sequence>MTALRDCERMEYPQLAERVSALAKGLSRVGLAGYGDMLVVTCTGHSADRAVAVSAAERTGLSVSCLDPDEVGLHAALRARPTVVLACHEGSAAVAASQLPCRIFGDRPGMAWWRSLELLHRLSE</sequence>
<gene>
    <name evidence="1" type="ORF">GCM10009676_39000</name>
</gene>
<evidence type="ECO:0000313" key="1">
    <source>
        <dbReference type="EMBL" id="GAA1248835.1"/>
    </source>
</evidence>
<dbReference type="Gene3D" id="3.40.50.12780">
    <property type="entry name" value="N-terminal domain of ligase-like"/>
    <property type="match status" value="1"/>
</dbReference>
<protein>
    <submittedName>
        <fullName evidence="1">Uncharacterized protein</fullName>
    </submittedName>
</protein>
<accession>A0ABN1WFQ2</accession>
<keyword evidence="2" id="KW-1185">Reference proteome</keyword>
<name>A0ABN1WFQ2_9PSEU</name>
<dbReference type="EMBL" id="BAAALN010000016">
    <property type="protein sequence ID" value="GAA1248835.1"/>
    <property type="molecule type" value="Genomic_DNA"/>
</dbReference>